<feature type="transmembrane region" description="Helical" evidence="7">
    <location>
        <begin position="364"/>
        <end position="380"/>
    </location>
</feature>
<dbReference type="InterPro" id="IPR013057">
    <property type="entry name" value="AA_transpt_TM"/>
</dbReference>
<feature type="transmembrane region" description="Helical" evidence="7">
    <location>
        <begin position="17"/>
        <end position="39"/>
    </location>
</feature>
<accession>A0ABD0M4R6</accession>
<dbReference type="EMBL" id="JACVVK020000006">
    <property type="protein sequence ID" value="KAK7506741.1"/>
    <property type="molecule type" value="Genomic_DNA"/>
</dbReference>
<keyword evidence="4 7" id="KW-0472">Membrane</keyword>
<keyword evidence="10" id="KW-1185">Reference proteome</keyword>
<feature type="transmembrane region" description="Helical" evidence="7">
    <location>
        <begin position="386"/>
        <end position="409"/>
    </location>
</feature>
<protein>
    <recommendedName>
        <fullName evidence="8">Amino acid transporter transmembrane domain-containing protein</fullName>
    </recommendedName>
</protein>
<dbReference type="PANTHER" id="PTHR16189:SF0">
    <property type="entry name" value="TRANSMEMBRANE PROTEIN 104"/>
    <property type="match status" value="1"/>
</dbReference>
<feature type="transmembrane region" description="Helical" evidence="7">
    <location>
        <begin position="204"/>
        <end position="221"/>
    </location>
</feature>
<evidence type="ECO:0000313" key="9">
    <source>
        <dbReference type="EMBL" id="KAK7506741.1"/>
    </source>
</evidence>
<gene>
    <name evidence="9" type="ORF">BaRGS_00002216</name>
</gene>
<feature type="transmembrane region" description="Helical" evidence="7">
    <location>
        <begin position="436"/>
        <end position="458"/>
    </location>
</feature>
<feature type="transmembrane region" description="Helical" evidence="7">
    <location>
        <begin position="323"/>
        <end position="344"/>
    </location>
</feature>
<evidence type="ECO:0000256" key="3">
    <source>
        <dbReference type="ARBA" id="ARBA00022989"/>
    </source>
</evidence>
<comment type="caution">
    <text evidence="9">The sequence shown here is derived from an EMBL/GenBank/DDBJ whole genome shotgun (WGS) entry which is preliminary data.</text>
</comment>
<evidence type="ECO:0000256" key="2">
    <source>
        <dbReference type="ARBA" id="ARBA00022692"/>
    </source>
</evidence>
<dbReference type="PANTHER" id="PTHR16189">
    <property type="entry name" value="TRANSMEMBRANE PROTEIN 104-RELATED"/>
    <property type="match status" value="1"/>
</dbReference>
<sequence>MADETVTVETYSTTLGLIYIFNLIVGTGALTMPAAFHYVTVTFMVEAMAIANARVNLRMQQQDPSENDPADGQISERAPLLQTRPEVSEFEITRPVEMGIMAVMFFNRAGVVLFNLCIVIYLYGDLSIYAVAVPKSLRDVACTYAGTNSSCNQTVGDSDPCWEGVDLTRENAYRVFVAVFFCTIGMFAFSNVQKTKYLQMLTSGARWVAFGIMIVLAVIQLAEGRGQGHPKVGDISGLPNLFGVCVYSFMCHHSLPSLVTPIRNKSRLASVLAGDYTLILVFYAILSFTGIFTFRSIEDLYTLNFQPNECGRQTVTNVKFIEYFLALFPVFTLSTNFPIIAITLRNNLKGILARPSYSNFVNHYLIALLAVVPPTIVAVITNKVDFLVGITGSYAGAGIQYVIPAFLVLSARRQVLDLEARLGGPQIHRSPFGSSVWVYLVLGWAALCVIFVTINHIVTGK</sequence>
<dbReference type="AlphaFoldDB" id="A0ABD0M4R6"/>
<feature type="transmembrane region" description="Helical" evidence="7">
    <location>
        <begin position="105"/>
        <end position="124"/>
    </location>
</feature>
<evidence type="ECO:0000313" key="10">
    <source>
        <dbReference type="Proteomes" id="UP001519460"/>
    </source>
</evidence>
<comment type="similarity">
    <text evidence="6">Belongs to the TMEM104 family.</text>
</comment>
<organism evidence="9 10">
    <name type="scientific">Batillaria attramentaria</name>
    <dbReference type="NCBI Taxonomy" id="370345"/>
    <lineage>
        <taxon>Eukaryota</taxon>
        <taxon>Metazoa</taxon>
        <taxon>Spiralia</taxon>
        <taxon>Lophotrochozoa</taxon>
        <taxon>Mollusca</taxon>
        <taxon>Gastropoda</taxon>
        <taxon>Caenogastropoda</taxon>
        <taxon>Sorbeoconcha</taxon>
        <taxon>Cerithioidea</taxon>
        <taxon>Batillariidae</taxon>
        <taxon>Batillaria</taxon>
    </lineage>
</organism>
<dbReference type="Proteomes" id="UP001519460">
    <property type="component" value="Unassembled WGS sequence"/>
</dbReference>
<keyword evidence="2 7" id="KW-0812">Transmembrane</keyword>
<reference evidence="9 10" key="1">
    <citation type="journal article" date="2023" name="Sci. Data">
        <title>Genome assembly of the Korean intertidal mud-creeper Batillaria attramentaria.</title>
        <authorList>
            <person name="Patra A.K."/>
            <person name="Ho P.T."/>
            <person name="Jun S."/>
            <person name="Lee S.J."/>
            <person name="Kim Y."/>
            <person name="Won Y.J."/>
        </authorList>
    </citation>
    <scope>NUCLEOTIDE SEQUENCE [LARGE SCALE GENOMIC DNA]</scope>
    <source>
        <strain evidence="9">Wonlab-2016</strain>
    </source>
</reference>
<keyword evidence="3 7" id="KW-1133">Transmembrane helix</keyword>
<proteinExistence type="inferred from homology"/>
<evidence type="ECO:0000256" key="1">
    <source>
        <dbReference type="ARBA" id="ARBA00004141"/>
    </source>
</evidence>
<evidence type="ECO:0000256" key="4">
    <source>
        <dbReference type="ARBA" id="ARBA00023136"/>
    </source>
</evidence>
<feature type="transmembrane region" description="Helical" evidence="7">
    <location>
        <begin position="172"/>
        <end position="192"/>
    </location>
</feature>
<feature type="transmembrane region" description="Helical" evidence="7">
    <location>
        <begin position="271"/>
        <end position="294"/>
    </location>
</feature>
<comment type="subcellular location">
    <subcellularLocation>
        <location evidence="1">Membrane</location>
        <topology evidence="1">Multi-pass membrane protein</topology>
    </subcellularLocation>
</comment>
<evidence type="ECO:0000256" key="5">
    <source>
        <dbReference type="ARBA" id="ARBA00023180"/>
    </source>
</evidence>
<evidence type="ECO:0000256" key="6">
    <source>
        <dbReference type="ARBA" id="ARBA00038166"/>
    </source>
</evidence>
<dbReference type="Pfam" id="PF01490">
    <property type="entry name" value="Aa_trans"/>
    <property type="match status" value="1"/>
</dbReference>
<keyword evidence="5" id="KW-0325">Glycoprotein</keyword>
<evidence type="ECO:0000256" key="7">
    <source>
        <dbReference type="SAM" id="Phobius"/>
    </source>
</evidence>
<evidence type="ECO:0000259" key="8">
    <source>
        <dbReference type="Pfam" id="PF01490"/>
    </source>
</evidence>
<feature type="domain" description="Amino acid transporter transmembrane" evidence="8">
    <location>
        <begin position="104"/>
        <end position="414"/>
    </location>
</feature>
<dbReference type="GO" id="GO:0016020">
    <property type="term" value="C:membrane"/>
    <property type="evidence" value="ECO:0007669"/>
    <property type="project" value="UniProtKB-SubCell"/>
</dbReference>
<name>A0ABD0M4R6_9CAEN</name>